<dbReference type="Gene3D" id="3.40.50.300">
    <property type="entry name" value="P-loop containing nucleotide triphosphate hydrolases"/>
    <property type="match status" value="2"/>
</dbReference>
<dbReference type="InterPro" id="IPR006935">
    <property type="entry name" value="Helicase/UvrB_N"/>
</dbReference>
<keyword evidence="2" id="KW-1185">Reference proteome</keyword>
<organism evidence="2 3">
    <name type="scientific">Romanomermis culicivorax</name>
    <name type="common">Nematode worm</name>
    <dbReference type="NCBI Taxonomy" id="13658"/>
    <lineage>
        <taxon>Eukaryota</taxon>
        <taxon>Metazoa</taxon>
        <taxon>Ecdysozoa</taxon>
        <taxon>Nematoda</taxon>
        <taxon>Enoplea</taxon>
        <taxon>Dorylaimia</taxon>
        <taxon>Mermithida</taxon>
        <taxon>Mermithoidea</taxon>
        <taxon>Mermithidae</taxon>
        <taxon>Romanomermis</taxon>
    </lineage>
</organism>
<dbReference type="GO" id="GO:0005524">
    <property type="term" value="F:ATP binding"/>
    <property type="evidence" value="ECO:0007669"/>
    <property type="project" value="InterPro"/>
</dbReference>
<evidence type="ECO:0000313" key="3">
    <source>
        <dbReference type="WBParaSite" id="nRc.2.0.1.t22737-RA"/>
    </source>
</evidence>
<dbReference type="PROSITE" id="PS51192">
    <property type="entry name" value="HELICASE_ATP_BIND_1"/>
    <property type="match status" value="1"/>
</dbReference>
<dbReference type="SMART" id="SM00487">
    <property type="entry name" value="DEXDc"/>
    <property type="match status" value="1"/>
</dbReference>
<dbReference type="Gene3D" id="1.20.1320.30">
    <property type="match status" value="1"/>
</dbReference>
<evidence type="ECO:0000313" key="2">
    <source>
        <dbReference type="Proteomes" id="UP000887565"/>
    </source>
</evidence>
<sequence>MSIRCVVHVEEVDGVTRRINFSEQHSLKAYISDNVDQLNEPTKIQIKELELRKYQEELCASAIEGHNVVICAPTGSGKTIVAVKIIQEHLRRRLKTSGKGKVVLLVPTVNLIDQQSNVLSTYLGNEFKICVIKGGLSGTDRQQLERFSLKIHFRSEGTTAILRITTDGNVQPNRTETSVPFGYVPSMAILPVPSKEACSKNKLPKSVLLHDNHVSVMTPQIFVNMLSNVDSDEENDPGLSESMKAKLVSVSIDDVTMMIFDECHHTDKAHAYNEIMNFYYDKKYNNKNAPLPQVIGLTASLGVGQADNLQKAIDHIIKICAHLDVKKLAIIERYQEELERHVYAPKDEIIMVPSTHENHDLSRNIIALMKVIEAEMLPILQELEDTKIKTTNEVDRKAPEKRWSSQYTCWLFGWYHYAPKIINSERKRQLLTLLEHCIIYHKSLEINALTPTNFAIEYLKYEFKILERKQTSALDKELLKLYQCK</sequence>
<dbReference type="InterPro" id="IPR027417">
    <property type="entry name" value="P-loop_NTPase"/>
</dbReference>
<protein>
    <submittedName>
        <fullName evidence="3">Helicase ATP-binding domain-containing protein</fullName>
    </submittedName>
</protein>
<dbReference type="SUPFAM" id="SSF52540">
    <property type="entry name" value="P-loop containing nucleoside triphosphate hydrolases"/>
    <property type="match status" value="1"/>
</dbReference>
<dbReference type="InterPro" id="IPR014001">
    <property type="entry name" value="Helicase_ATP-bd"/>
</dbReference>
<dbReference type="PANTHER" id="PTHR14074">
    <property type="entry name" value="HELICASE WITH DEATH DOMAIN-RELATED"/>
    <property type="match status" value="1"/>
</dbReference>
<dbReference type="PANTHER" id="PTHR14074:SF16">
    <property type="entry name" value="ANTIVIRAL INNATE IMMUNE RESPONSE RECEPTOR RIG-I"/>
    <property type="match status" value="1"/>
</dbReference>
<evidence type="ECO:0000259" key="1">
    <source>
        <dbReference type="PROSITE" id="PS51192"/>
    </source>
</evidence>
<accession>A0A915J9A2</accession>
<dbReference type="AlphaFoldDB" id="A0A915J9A2"/>
<reference evidence="3" key="1">
    <citation type="submission" date="2022-11" db="UniProtKB">
        <authorList>
            <consortium name="WormBaseParasite"/>
        </authorList>
    </citation>
    <scope>IDENTIFICATION</scope>
</reference>
<dbReference type="GO" id="GO:0016787">
    <property type="term" value="F:hydrolase activity"/>
    <property type="evidence" value="ECO:0007669"/>
    <property type="project" value="InterPro"/>
</dbReference>
<dbReference type="GO" id="GO:0003677">
    <property type="term" value="F:DNA binding"/>
    <property type="evidence" value="ECO:0007669"/>
    <property type="project" value="InterPro"/>
</dbReference>
<name>A0A915J9A2_ROMCU</name>
<dbReference type="InterPro" id="IPR051363">
    <property type="entry name" value="RLR_Helicase"/>
</dbReference>
<feature type="domain" description="Helicase ATP-binding" evidence="1">
    <location>
        <begin position="59"/>
        <end position="319"/>
    </location>
</feature>
<proteinExistence type="predicted"/>
<dbReference type="GO" id="GO:0005737">
    <property type="term" value="C:cytoplasm"/>
    <property type="evidence" value="ECO:0007669"/>
    <property type="project" value="TreeGrafter"/>
</dbReference>
<dbReference type="WBParaSite" id="nRc.2.0.1.t22737-RA">
    <property type="protein sequence ID" value="nRc.2.0.1.t22737-RA"/>
    <property type="gene ID" value="nRc.2.0.1.g22737"/>
</dbReference>
<dbReference type="Proteomes" id="UP000887565">
    <property type="component" value="Unplaced"/>
</dbReference>
<dbReference type="Pfam" id="PF18119">
    <property type="entry name" value="RIG-I_C"/>
    <property type="match status" value="1"/>
</dbReference>
<dbReference type="Pfam" id="PF04851">
    <property type="entry name" value="ResIII"/>
    <property type="match status" value="1"/>
</dbReference>
<dbReference type="InterPro" id="IPR041204">
    <property type="entry name" value="RIG-I-like_C"/>
</dbReference>